<name>A0A2U1PSB4_ARTAN</name>
<dbReference type="Gene3D" id="3.80.10.10">
    <property type="entry name" value="Ribonuclease Inhibitor"/>
    <property type="match status" value="2"/>
</dbReference>
<dbReference type="SUPFAM" id="SSF52047">
    <property type="entry name" value="RNI-like"/>
    <property type="match status" value="2"/>
</dbReference>
<feature type="domain" description="Disease resistance protein At4g27190-like leucine-rich repeats" evidence="2">
    <location>
        <begin position="33"/>
        <end position="134"/>
    </location>
</feature>
<accession>A0A2U1PSB4</accession>
<organism evidence="3 4">
    <name type="scientific">Artemisia annua</name>
    <name type="common">Sweet wormwood</name>
    <dbReference type="NCBI Taxonomy" id="35608"/>
    <lineage>
        <taxon>Eukaryota</taxon>
        <taxon>Viridiplantae</taxon>
        <taxon>Streptophyta</taxon>
        <taxon>Embryophyta</taxon>
        <taxon>Tracheophyta</taxon>
        <taxon>Spermatophyta</taxon>
        <taxon>Magnoliopsida</taxon>
        <taxon>eudicotyledons</taxon>
        <taxon>Gunneridae</taxon>
        <taxon>Pentapetalae</taxon>
        <taxon>asterids</taxon>
        <taxon>campanulids</taxon>
        <taxon>Asterales</taxon>
        <taxon>Asteraceae</taxon>
        <taxon>Asteroideae</taxon>
        <taxon>Anthemideae</taxon>
        <taxon>Artemisiinae</taxon>
        <taxon>Artemisia</taxon>
    </lineage>
</organism>
<dbReference type="Proteomes" id="UP000245207">
    <property type="component" value="Unassembled WGS sequence"/>
</dbReference>
<gene>
    <name evidence="3" type="ORF">CTI12_AA118610</name>
</gene>
<evidence type="ECO:0000313" key="4">
    <source>
        <dbReference type="Proteomes" id="UP000245207"/>
    </source>
</evidence>
<sequence length="443" mass="50543">MTEVFETQEFNNKSGTDTRKSLPRLEYIKMLKLPKLKILTIQGCHLLEHIFTFSTLESLTQLEELEIKDCKAMEVIVTEENGEQTTASVVVVFPHLKSLILVNLPNFVGFFLGKNEFIWPALEKVVISKCPQITVFTYGQSTASKLNFIYTSLGKHSVECGLNFRVTTTSHQAQIPSYKSTSSHSPTTMERLPWSYHNLIELDMEDYNPSSGQSLFSSDEVSQLQKLETVCFGYCEDIEEIFDSQTVAEIPNLRQVYLMFLDSLRYIWKSKQGTVLKFPNLTRLSIHYCNSLEYVFPCPMVGSLLQLQELHIFDSRSMKVIVKGEEEECDAIVNDIVEFPCLKSLKLFALPSLEGFCIGKEAFEFPSLDTLEIISCPKMRVFTKGDLSAPKLYAISNWGRKYNIHNRLNSNSGQPPRLRAPDCTPPDHTNTRSVFRQIHVLIK</sequence>
<dbReference type="PANTHER" id="PTHR33463">
    <property type="entry name" value="NB-ARC DOMAIN-CONTAINING PROTEIN-RELATED"/>
    <property type="match status" value="1"/>
</dbReference>
<protein>
    <submittedName>
        <fullName evidence="3">Resistance protein candidate RGC20</fullName>
    </submittedName>
</protein>
<dbReference type="OrthoDB" id="1750315at2759"/>
<dbReference type="InterPro" id="IPR032675">
    <property type="entry name" value="LRR_dom_sf"/>
</dbReference>
<keyword evidence="1" id="KW-0611">Plant defense</keyword>
<dbReference type="EMBL" id="PKPP01000794">
    <property type="protein sequence ID" value="PWA88625.1"/>
    <property type="molecule type" value="Genomic_DNA"/>
</dbReference>
<dbReference type="AlphaFoldDB" id="A0A2U1PSB4"/>
<dbReference type="Pfam" id="PF23247">
    <property type="entry name" value="LRR_RPS2"/>
    <property type="match status" value="2"/>
</dbReference>
<evidence type="ECO:0000256" key="1">
    <source>
        <dbReference type="ARBA" id="ARBA00022821"/>
    </source>
</evidence>
<keyword evidence="4" id="KW-1185">Reference proteome</keyword>
<dbReference type="InterPro" id="IPR050905">
    <property type="entry name" value="Plant_NBS-LRR"/>
</dbReference>
<feature type="domain" description="Disease resistance protein At4g27190-like leucine-rich repeats" evidence="2">
    <location>
        <begin position="195"/>
        <end position="314"/>
    </location>
</feature>
<proteinExistence type="predicted"/>
<dbReference type="PANTHER" id="PTHR33463:SF134">
    <property type="entry name" value="LEUCINE-RICH REPEAT DOMAIN, L DOMAIN-LIKE PROTEIN-RELATED"/>
    <property type="match status" value="1"/>
</dbReference>
<comment type="caution">
    <text evidence="3">The sequence shown here is derived from an EMBL/GenBank/DDBJ whole genome shotgun (WGS) entry which is preliminary data.</text>
</comment>
<evidence type="ECO:0000259" key="2">
    <source>
        <dbReference type="Pfam" id="PF23247"/>
    </source>
</evidence>
<evidence type="ECO:0000313" key="3">
    <source>
        <dbReference type="EMBL" id="PWA88625.1"/>
    </source>
</evidence>
<reference evidence="3 4" key="1">
    <citation type="journal article" date="2018" name="Mol. Plant">
        <title>The genome of Artemisia annua provides insight into the evolution of Asteraceae family and artemisinin biosynthesis.</title>
        <authorList>
            <person name="Shen Q."/>
            <person name="Zhang L."/>
            <person name="Liao Z."/>
            <person name="Wang S."/>
            <person name="Yan T."/>
            <person name="Shi P."/>
            <person name="Liu M."/>
            <person name="Fu X."/>
            <person name="Pan Q."/>
            <person name="Wang Y."/>
            <person name="Lv Z."/>
            <person name="Lu X."/>
            <person name="Zhang F."/>
            <person name="Jiang W."/>
            <person name="Ma Y."/>
            <person name="Chen M."/>
            <person name="Hao X."/>
            <person name="Li L."/>
            <person name="Tang Y."/>
            <person name="Lv G."/>
            <person name="Zhou Y."/>
            <person name="Sun X."/>
            <person name="Brodelius P.E."/>
            <person name="Rose J.K.C."/>
            <person name="Tang K."/>
        </authorList>
    </citation>
    <scope>NUCLEOTIDE SEQUENCE [LARGE SCALE GENOMIC DNA]</scope>
    <source>
        <strain evidence="4">cv. Huhao1</strain>
        <tissue evidence="3">Leaf</tissue>
    </source>
</reference>
<dbReference type="InterPro" id="IPR057135">
    <property type="entry name" value="At4g27190-like_LRR"/>
</dbReference>